<feature type="transmembrane region" description="Helical" evidence="1">
    <location>
        <begin position="178"/>
        <end position="195"/>
    </location>
</feature>
<keyword evidence="1" id="KW-0812">Transmembrane</keyword>
<feature type="transmembrane region" description="Helical" evidence="1">
    <location>
        <begin position="202"/>
        <end position="233"/>
    </location>
</feature>
<gene>
    <name evidence="3" type="ORF">ALQ32_01694</name>
</gene>
<dbReference type="Proteomes" id="UP000268056">
    <property type="component" value="Unassembled WGS sequence"/>
</dbReference>
<evidence type="ECO:0000256" key="1">
    <source>
        <dbReference type="SAM" id="Phobius"/>
    </source>
</evidence>
<sequence>MLSRGLLVFESNHTDHLSGWSITRYQRVLAATYFLLLAVWSAGIAFNGAPDESTHFFFLEYLKTFHSLPGATEPAQAFTGTISGYTWQRGEFWYHGLPFPHVIGALATSYGLGWMLPGELGYLAARCFNWILGAVFICALFRIAHRAGMPKKAAALAALVIALIPQVSFVFSYFNSDAFGLMSVALLISALLGFLKAPSKLAALCLGGAIGLMLLAKLYLLPALVFVVVMLVAHHLWGGKSLRRHLPTMVIVAAIVSVPMLLVTFMKYGEISGISGQIDFVALHKNNPAAGFGTCYIGCSGHLFNMENVLPWLSLTLTSYFSTTGWMSIFLPSTYYMGAALLFILLVTAAMIQTARVYSRDNRRIFLLNYLLPLVMILGLFPSIILLSLVASQNSLPQPQGRYLFVTIPFLTLLIAFATMSHARAKNSASSARDVRSSRFHLKWLVVVVAWMAWTNMVAWNENTLSSKNIQKSAIGKTVTDAVLASGAGSSSSTGALSAAQLTERLSITNGEFFIKTPFGQSAAAGTIDEVRKTSDGWLLRGWSVPPATDGSPEYVIAVEAGKVVGAIRIEIKRPDVASALSDKTVLRSGYEGIIPAVSPPDKCALKLYTVTSTFKIFTMPDVCEFISRLSH</sequence>
<reference evidence="3 4" key="1">
    <citation type="submission" date="2018-08" db="EMBL/GenBank/DDBJ databases">
        <title>Recombination of ecologically and evolutionarily significant loci maintains genetic cohesion in the Pseudomonas syringae species complex.</title>
        <authorList>
            <person name="Dillon M."/>
            <person name="Thakur S."/>
            <person name="Almeida R.N.D."/>
            <person name="Weir B.S."/>
            <person name="Guttman D.S."/>
        </authorList>
    </citation>
    <scope>NUCLEOTIDE SEQUENCE [LARGE SCALE GENOMIC DNA]</scope>
    <source>
        <strain evidence="3 4">ICMP 4092</strain>
    </source>
</reference>
<feature type="transmembrane region" description="Helical" evidence="1">
    <location>
        <begin position="28"/>
        <end position="49"/>
    </location>
</feature>
<evidence type="ECO:0000313" key="3">
    <source>
        <dbReference type="EMBL" id="RMO89562.1"/>
    </source>
</evidence>
<protein>
    <submittedName>
        <fullName evidence="3">Putative Membrane protein</fullName>
    </submittedName>
</protein>
<feature type="transmembrane region" description="Helical" evidence="1">
    <location>
        <begin position="153"/>
        <end position="172"/>
    </location>
</feature>
<dbReference type="AlphaFoldDB" id="A0A3M3Z4D3"/>
<feature type="transmembrane region" description="Helical" evidence="1">
    <location>
        <begin position="120"/>
        <end position="141"/>
    </location>
</feature>
<feature type="domain" description="Glycosyltransferase RgtA/B/C/D-like" evidence="2">
    <location>
        <begin position="121"/>
        <end position="261"/>
    </location>
</feature>
<name>A0A3M3Z4D3_9PSED</name>
<organism evidence="3 4">
    <name type="scientific">Pseudomonas syringae pv. tagetis</name>
    <dbReference type="NCBI Taxonomy" id="129140"/>
    <lineage>
        <taxon>Bacteria</taxon>
        <taxon>Pseudomonadati</taxon>
        <taxon>Pseudomonadota</taxon>
        <taxon>Gammaproteobacteria</taxon>
        <taxon>Pseudomonadales</taxon>
        <taxon>Pseudomonadaceae</taxon>
        <taxon>Pseudomonas</taxon>
    </lineage>
</organism>
<feature type="transmembrane region" description="Helical" evidence="1">
    <location>
        <begin position="245"/>
        <end position="265"/>
    </location>
</feature>
<feature type="transmembrane region" description="Helical" evidence="1">
    <location>
        <begin position="335"/>
        <end position="355"/>
    </location>
</feature>
<comment type="caution">
    <text evidence="3">The sequence shown here is derived from an EMBL/GenBank/DDBJ whole genome shotgun (WGS) entry which is preliminary data.</text>
</comment>
<evidence type="ECO:0000313" key="4">
    <source>
        <dbReference type="Proteomes" id="UP000268056"/>
    </source>
</evidence>
<feature type="transmembrane region" description="Helical" evidence="1">
    <location>
        <begin position="367"/>
        <end position="391"/>
    </location>
</feature>
<feature type="transmembrane region" description="Helical" evidence="1">
    <location>
        <begin position="442"/>
        <end position="460"/>
    </location>
</feature>
<evidence type="ECO:0000259" key="2">
    <source>
        <dbReference type="Pfam" id="PF13231"/>
    </source>
</evidence>
<keyword evidence="1" id="KW-1133">Transmembrane helix</keyword>
<dbReference type="InterPro" id="IPR038731">
    <property type="entry name" value="RgtA/B/C-like"/>
</dbReference>
<proteinExistence type="predicted"/>
<keyword evidence="1" id="KW-0472">Membrane</keyword>
<feature type="transmembrane region" description="Helical" evidence="1">
    <location>
        <begin position="403"/>
        <end position="421"/>
    </location>
</feature>
<dbReference type="EMBL" id="RBQC01000065">
    <property type="protein sequence ID" value="RMO89562.1"/>
    <property type="molecule type" value="Genomic_DNA"/>
</dbReference>
<accession>A0A3M3Z4D3</accession>
<dbReference type="Pfam" id="PF13231">
    <property type="entry name" value="PMT_2"/>
    <property type="match status" value="1"/>
</dbReference>